<reference evidence="7" key="1">
    <citation type="submission" date="2025-08" db="UniProtKB">
        <authorList>
            <consortium name="RefSeq"/>
        </authorList>
    </citation>
    <scope>IDENTIFICATION</scope>
</reference>
<dbReference type="Gene3D" id="3.30.1360.40">
    <property type="match status" value="1"/>
</dbReference>
<evidence type="ECO:0000313" key="7">
    <source>
        <dbReference type="RefSeq" id="XP_026730147.1"/>
    </source>
</evidence>
<protein>
    <recommendedName>
        <fullName evidence="2">Ribosome-recycling factor, mitochondrial</fullName>
    </recommendedName>
    <alternativeName>
        <fullName evidence="4">Ribosome-releasing factor, mitochondrial</fullName>
    </alternativeName>
</protein>
<evidence type="ECO:0000256" key="2">
    <source>
        <dbReference type="ARBA" id="ARBA00020581"/>
    </source>
</evidence>
<dbReference type="GeneID" id="113495575"/>
<dbReference type="GO" id="GO:0006412">
    <property type="term" value="P:translation"/>
    <property type="evidence" value="ECO:0007669"/>
    <property type="project" value="UniProtKB-KW"/>
</dbReference>
<dbReference type="Proteomes" id="UP000322000">
    <property type="component" value="Chromosome 7"/>
</dbReference>
<dbReference type="FunCoup" id="A0A7E5VPD5">
    <property type="interactions" value="450"/>
</dbReference>
<dbReference type="Pfam" id="PF01765">
    <property type="entry name" value="RRF"/>
    <property type="match status" value="1"/>
</dbReference>
<dbReference type="SUPFAM" id="SSF55194">
    <property type="entry name" value="Ribosome recycling factor, RRF"/>
    <property type="match status" value="1"/>
</dbReference>
<evidence type="ECO:0000313" key="6">
    <source>
        <dbReference type="Proteomes" id="UP000322000"/>
    </source>
</evidence>
<dbReference type="OrthoDB" id="407355at2759"/>
<keyword evidence="3" id="KW-0648">Protein biosynthesis</keyword>
<dbReference type="KEGG" id="tnl:113495575"/>
<dbReference type="PANTHER" id="PTHR20982:SF3">
    <property type="entry name" value="MITOCHONDRIAL RIBOSOME RECYCLING FACTOR PSEUDO 1"/>
    <property type="match status" value="1"/>
</dbReference>
<dbReference type="GO" id="GO:0043023">
    <property type="term" value="F:ribosomal large subunit binding"/>
    <property type="evidence" value="ECO:0007669"/>
    <property type="project" value="TreeGrafter"/>
</dbReference>
<dbReference type="RefSeq" id="XP_026730147.1">
    <property type="nucleotide sequence ID" value="XM_026874346.1"/>
</dbReference>
<dbReference type="InterPro" id="IPR002661">
    <property type="entry name" value="Ribosome_recyc_fac"/>
</dbReference>
<dbReference type="GO" id="GO:0005739">
    <property type="term" value="C:mitochondrion"/>
    <property type="evidence" value="ECO:0007669"/>
    <property type="project" value="TreeGrafter"/>
</dbReference>
<dbReference type="FunFam" id="3.30.1360.40:FF:000001">
    <property type="entry name" value="Ribosome-recycling factor"/>
    <property type="match status" value="1"/>
</dbReference>
<keyword evidence="6" id="KW-1185">Reference proteome</keyword>
<dbReference type="PANTHER" id="PTHR20982">
    <property type="entry name" value="RIBOSOME RECYCLING FACTOR"/>
    <property type="match status" value="1"/>
</dbReference>
<dbReference type="Gene3D" id="1.10.132.20">
    <property type="entry name" value="Ribosome-recycling factor"/>
    <property type="match status" value="1"/>
</dbReference>
<name>A0A7E5VPD5_TRINI</name>
<dbReference type="InParanoid" id="A0A7E5VPD5"/>
<dbReference type="CTD" id="39067"/>
<evidence type="ECO:0000256" key="4">
    <source>
        <dbReference type="ARBA" id="ARBA00033107"/>
    </source>
</evidence>
<proteinExistence type="inferred from homology"/>
<dbReference type="AlphaFoldDB" id="A0A7E5VPD5"/>
<comment type="similarity">
    <text evidence="1">Belongs to the RRF family.</text>
</comment>
<evidence type="ECO:0000256" key="3">
    <source>
        <dbReference type="ARBA" id="ARBA00022917"/>
    </source>
</evidence>
<evidence type="ECO:0000256" key="1">
    <source>
        <dbReference type="ARBA" id="ARBA00005912"/>
    </source>
</evidence>
<evidence type="ECO:0000259" key="5">
    <source>
        <dbReference type="Pfam" id="PF01765"/>
    </source>
</evidence>
<accession>A0A7E5VPD5</accession>
<gene>
    <name evidence="7" type="primary">LOC113495575</name>
</gene>
<dbReference type="InterPro" id="IPR036191">
    <property type="entry name" value="RRF_sf"/>
</dbReference>
<dbReference type="InterPro" id="IPR023584">
    <property type="entry name" value="Ribosome_recyc_fac_dom"/>
</dbReference>
<sequence>MGTRMLQRLVYPTLINYLKTVPPVFSKSNDKIIVSNLPNIHTTAFRNYAKSKDKGKDKKGKGAKVEINVAAISEVVPVDKMKDRCNAAIDKMKEDFAKNLSLRSTTGSIETLRIKFEGKDYELQELAQIVRKNPKTMVINFASFPQAIPNALKAIQGSGLNLNPQQDGTTLYVPVPKVTKEHREALAKNAKALYIKCRDAVKDVQSDFNKKLKKQNGVSEDLVFNLTKQINAICEEYQNQAKLIYDMKHNELVGK</sequence>
<feature type="domain" description="Ribosome recycling factor" evidence="5">
    <location>
        <begin position="93"/>
        <end position="252"/>
    </location>
</feature>
<organism evidence="6 7">
    <name type="scientific">Trichoplusia ni</name>
    <name type="common">Cabbage looper</name>
    <dbReference type="NCBI Taxonomy" id="7111"/>
    <lineage>
        <taxon>Eukaryota</taxon>
        <taxon>Metazoa</taxon>
        <taxon>Ecdysozoa</taxon>
        <taxon>Arthropoda</taxon>
        <taxon>Hexapoda</taxon>
        <taxon>Insecta</taxon>
        <taxon>Pterygota</taxon>
        <taxon>Neoptera</taxon>
        <taxon>Endopterygota</taxon>
        <taxon>Lepidoptera</taxon>
        <taxon>Glossata</taxon>
        <taxon>Ditrysia</taxon>
        <taxon>Noctuoidea</taxon>
        <taxon>Noctuidae</taxon>
        <taxon>Plusiinae</taxon>
        <taxon>Trichoplusia</taxon>
    </lineage>
</organism>